<dbReference type="PRINTS" id="PR01249">
    <property type="entry name" value="RIBOSOMALL31"/>
</dbReference>
<comment type="function">
    <text evidence="1 9">Binds the 23S rRNA.</text>
</comment>
<keyword evidence="7 9" id="KW-0687">Ribonucleoprotein</keyword>
<dbReference type="PANTHER" id="PTHR33280:SF6">
    <property type="entry name" value="LARGE RIBOSOMAL SUBUNIT PROTEIN BL31A"/>
    <property type="match status" value="1"/>
</dbReference>
<comment type="similarity">
    <text evidence="2 9">Belongs to the bacterial ribosomal protein bL31 family. Type A subfamily.</text>
</comment>
<sequence>MKKDTHPDYHMIKVQMTDGTVYETRSTWGKEGDTLMLEIDPTSHPAWTGGNQRLLDAGGQVARFNKRFGGLSLSKK</sequence>
<protein>
    <recommendedName>
        <fullName evidence="8 9">Large ribosomal subunit protein bL31</fullName>
    </recommendedName>
</protein>
<evidence type="ECO:0000256" key="2">
    <source>
        <dbReference type="ARBA" id="ARBA00009296"/>
    </source>
</evidence>
<dbReference type="EMBL" id="JBHTJG010000011">
    <property type="protein sequence ID" value="MFD0948206.1"/>
    <property type="molecule type" value="Genomic_DNA"/>
</dbReference>
<gene>
    <name evidence="9 10" type="primary">rpmE</name>
    <name evidence="10" type="ORF">ACFQ1E_17835</name>
</gene>
<evidence type="ECO:0000256" key="1">
    <source>
        <dbReference type="ARBA" id="ARBA00003795"/>
    </source>
</evidence>
<evidence type="ECO:0000256" key="8">
    <source>
        <dbReference type="ARBA" id="ARBA00035687"/>
    </source>
</evidence>
<keyword evidence="5 9" id="KW-0694">RNA-binding</keyword>
<dbReference type="PROSITE" id="PS01143">
    <property type="entry name" value="RIBOSOMAL_L31"/>
    <property type="match status" value="1"/>
</dbReference>
<keyword evidence="4 9" id="KW-0699">rRNA-binding</keyword>
<dbReference type="InterPro" id="IPR034704">
    <property type="entry name" value="Ribosomal_bL28/bL31-like_sf"/>
</dbReference>
<evidence type="ECO:0000256" key="9">
    <source>
        <dbReference type="HAMAP-Rule" id="MF_00501"/>
    </source>
</evidence>
<dbReference type="Proteomes" id="UP001596977">
    <property type="component" value="Unassembled WGS sequence"/>
</dbReference>
<dbReference type="NCBIfam" id="TIGR00105">
    <property type="entry name" value="L31"/>
    <property type="match status" value="1"/>
</dbReference>
<evidence type="ECO:0000256" key="3">
    <source>
        <dbReference type="ARBA" id="ARBA00011838"/>
    </source>
</evidence>
<evidence type="ECO:0000256" key="4">
    <source>
        <dbReference type="ARBA" id="ARBA00022730"/>
    </source>
</evidence>
<dbReference type="SUPFAM" id="SSF143800">
    <property type="entry name" value="L28p-like"/>
    <property type="match status" value="1"/>
</dbReference>
<accession>A0ABW3H9P2</accession>
<evidence type="ECO:0000313" key="11">
    <source>
        <dbReference type="Proteomes" id="UP001596977"/>
    </source>
</evidence>
<name>A0ABW3H9P2_9SPHN</name>
<comment type="subunit">
    <text evidence="3 9">Part of the 50S ribosomal subunit.</text>
</comment>
<dbReference type="GO" id="GO:0005840">
    <property type="term" value="C:ribosome"/>
    <property type="evidence" value="ECO:0007669"/>
    <property type="project" value="UniProtKB-KW"/>
</dbReference>
<dbReference type="InterPro" id="IPR002150">
    <property type="entry name" value="Ribosomal_bL31"/>
</dbReference>
<dbReference type="Pfam" id="PF01197">
    <property type="entry name" value="Ribosomal_L31"/>
    <property type="match status" value="1"/>
</dbReference>
<evidence type="ECO:0000256" key="5">
    <source>
        <dbReference type="ARBA" id="ARBA00022884"/>
    </source>
</evidence>
<dbReference type="Gene3D" id="4.10.830.30">
    <property type="entry name" value="Ribosomal protein L31"/>
    <property type="match status" value="1"/>
</dbReference>
<evidence type="ECO:0000313" key="10">
    <source>
        <dbReference type="EMBL" id="MFD0948206.1"/>
    </source>
</evidence>
<dbReference type="InterPro" id="IPR042105">
    <property type="entry name" value="Ribosomal_bL31_sf"/>
</dbReference>
<keyword evidence="6 9" id="KW-0689">Ribosomal protein</keyword>
<dbReference type="RefSeq" id="WP_264946205.1">
    <property type="nucleotide sequence ID" value="NZ_JAPDRA010000011.1"/>
</dbReference>
<comment type="caution">
    <text evidence="9">Lacks conserved residue(s) required for the propagation of feature annotation.</text>
</comment>
<dbReference type="NCBIfam" id="NF001809">
    <property type="entry name" value="PRK00528.1"/>
    <property type="match status" value="1"/>
</dbReference>
<proteinExistence type="inferred from homology"/>
<dbReference type="InterPro" id="IPR027491">
    <property type="entry name" value="Ribosomal_bL31_A"/>
</dbReference>
<keyword evidence="11" id="KW-1185">Reference proteome</keyword>
<dbReference type="HAMAP" id="MF_00501">
    <property type="entry name" value="Ribosomal_bL31_1"/>
    <property type="match status" value="1"/>
</dbReference>
<reference evidence="11" key="1">
    <citation type="journal article" date="2019" name="Int. J. Syst. Evol. Microbiol.">
        <title>The Global Catalogue of Microorganisms (GCM) 10K type strain sequencing project: providing services to taxonomists for standard genome sequencing and annotation.</title>
        <authorList>
            <consortium name="The Broad Institute Genomics Platform"/>
            <consortium name="The Broad Institute Genome Sequencing Center for Infectious Disease"/>
            <person name="Wu L."/>
            <person name="Ma J."/>
        </authorList>
    </citation>
    <scope>NUCLEOTIDE SEQUENCE [LARGE SCALE GENOMIC DNA]</scope>
    <source>
        <strain evidence="11">CCUG 62982</strain>
    </source>
</reference>
<dbReference type="PANTHER" id="PTHR33280">
    <property type="entry name" value="50S RIBOSOMAL PROTEIN L31, CHLOROPLASTIC"/>
    <property type="match status" value="1"/>
</dbReference>
<evidence type="ECO:0000256" key="7">
    <source>
        <dbReference type="ARBA" id="ARBA00023274"/>
    </source>
</evidence>
<organism evidence="10 11">
    <name type="scientific">Sphingomonas canadensis</name>
    <dbReference type="NCBI Taxonomy" id="1219257"/>
    <lineage>
        <taxon>Bacteria</taxon>
        <taxon>Pseudomonadati</taxon>
        <taxon>Pseudomonadota</taxon>
        <taxon>Alphaproteobacteria</taxon>
        <taxon>Sphingomonadales</taxon>
        <taxon>Sphingomonadaceae</taxon>
        <taxon>Sphingomonas</taxon>
    </lineage>
</organism>
<comment type="caution">
    <text evidence="10">The sequence shown here is derived from an EMBL/GenBank/DDBJ whole genome shotgun (WGS) entry which is preliminary data.</text>
</comment>
<evidence type="ECO:0000256" key="6">
    <source>
        <dbReference type="ARBA" id="ARBA00022980"/>
    </source>
</evidence>